<keyword evidence="2" id="KW-0813">Transport</keyword>
<evidence type="ECO:0000313" key="5">
    <source>
        <dbReference type="Proteomes" id="UP001139347"/>
    </source>
</evidence>
<evidence type="ECO:0000256" key="3">
    <source>
        <dbReference type="ARBA" id="ARBA00022729"/>
    </source>
</evidence>
<dbReference type="PANTHER" id="PTHR43649">
    <property type="entry name" value="ARABINOSE-BINDING PROTEIN-RELATED"/>
    <property type="match status" value="1"/>
</dbReference>
<reference evidence="4" key="1">
    <citation type="submission" date="2022-04" db="EMBL/GenBank/DDBJ databases">
        <title>Paenibacillus mangrovi sp. nov., a novel endophytic bacterium isolated from bark of Kandelia candel.</title>
        <authorList>
            <person name="Tuo L."/>
        </authorList>
    </citation>
    <scope>NUCLEOTIDE SEQUENCE</scope>
    <source>
        <strain evidence="4">KQZ6P-2</strain>
    </source>
</reference>
<protein>
    <submittedName>
        <fullName evidence="4">ABC transporter substrate-binding protein</fullName>
    </submittedName>
</protein>
<dbReference type="GO" id="GO:0055085">
    <property type="term" value="P:transmembrane transport"/>
    <property type="evidence" value="ECO:0007669"/>
    <property type="project" value="InterPro"/>
</dbReference>
<dbReference type="RefSeq" id="WP_244726980.1">
    <property type="nucleotide sequence ID" value="NZ_JALIRP010000007.1"/>
</dbReference>
<dbReference type="Pfam" id="PF01547">
    <property type="entry name" value="SBP_bac_1"/>
    <property type="match status" value="1"/>
</dbReference>
<evidence type="ECO:0000256" key="1">
    <source>
        <dbReference type="ARBA" id="ARBA00008520"/>
    </source>
</evidence>
<dbReference type="InterPro" id="IPR050490">
    <property type="entry name" value="Bact_solute-bd_prot1"/>
</dbReference>
<dbReference type="InterPro" id="IPR006061">
    <property type="entry name" value="SBP_1_CS"/>
</dbReference>
<organism evidence="4 5">
    <name type="scientific">Paenibacillus mangrovi</name>
    <dbReference type="NCBI Taxonomy" id="2931978"/>
    <lineage>
        <taxon>Bacteria</taxon>
        <taxon>Bacillati</taxon>
        <taxon>Bacillota</taxon>
        <taxon>Bacilli</taxon>
        <taxon>Bacillales</taxon>
        <taxon>Paenibacillaceae</taxon>
        <taxon>Paenibacillus</taxon>
    </lineage>
</organism>
<name>A0A9X1WR01_9BACL</name>
<comment type="similarity">
    <text evidence="1">Belongs to the bacterial solute-binding protein 1 family.</text>
</comment>
<gene>
    <name evidence="4" type="ORF">MUG84_17270</name>
</gene>
<proteinExistence type="inferred from homology"/>
<dbReference type="SUPFAM" id="SSF53850">
    <property type="entry name" value="Periplasmic binding protein-like II"/>
    <property type="match status" value="1"/>
</dbReference>
<dbReference type="EMBL" id="JALIRP010000007">
    <property type="protein sequence ID" value="MCJ8013479.1"/>
    <property type="molecule type" value="Genomic_DNA"/>
</dbReference>
<dbReference type="Gene3D" id="3.40.190.10">
    <property type="entry name" value="Periplasmic binding protein-like II"/>
    <property type="match status" value="1"/>
</dbReference>
<accession>A0A9X1WR01</accession>
<comment type="caution">
    <text evidence="4">The sequence shown here is derived from an EMBL/GenBank/DDBJ whole genome shotgun (WGS) entry which is preliminary data.</text>
</comment>
<evidence type="ECO:0000313" key="4">
    <source>
        <dbReference type="EMBL" id="MCJ8013479.1"/>
    </source>
</evidence>
<evidence type="ECO:0000256" key="2">
    <source>
        <dbReference type="ARBA" id="ARBA00022448"/>
    </source>
</evidence>
<keyword evidence="3" id="KW-0732">Signal</keyword>
<dbReference type="PROSITE" id="PS01037">
    <property type="entry name" value="SBP_BACTERIAL_1"/>
    <property type="match status" value="1"/>
</dbReference>
<dbReference type="PANTHER" id="PTHR43649:SF12">
    <property type="entry name" value="DIACETYLCHITOBIOSE BINDING PROTEIN DASA"/>
    <property type="match status" value="1"/>
</dbReference>
<dbReference type="InterPro" id="IPR006059">
    <property type="entry name" value="SBP"/>
</dbReference>
<keyword evidence="5" id="KW-1185">Reference proteome</keyword>
<dbReference type="Proteomes" id="UP001139347">
    <property type="component" value="Unassembled WGS sequence"/>
</dbReference>
<sequence length="396" mass="44772">MCQRRIPVLRVAIDEPWQKESVETIARRFEDMHPDVSVHVDLVSNGAIRSDLYAGESTADLVQLFNDDITDSSRDRLLLDLQPWIDSAGIAALFHPSILQLVRTDSGITTIPISATMKGIFYNKMWFDKANIPYPEEGWTWEDFLEIAYRLQRSNVSPGEERYAARISFHQEYIGLLLLTAGTYWLSPDRTKATGYANSPEAVKAITWAAELVRKHRVARATQEHFSNSDLIANETGMVLDYWIMLHEIQPHLKGDLGIAGLPHFQGGVRINEPWISGFGISARTQHLELVRSLLYEISCTSNELTRLVTQGFISPLHSVYEEAQHDCDPLRCAILAEMAYGGSLPVSPANLPYFRLLEDFVNPALSKIVFEGEDVKETLDDLAEKLDIELVKRMQ</sequence>
<dbReference type="AlphaFoldDB" id="A0A9X1WR01"/>